<accession>A0ACC4BYM8</accession>
<reference evidence="1 2" key="1">
    <citation type="journal article" date="2024" name="Plant Biotechnol. J.">
        <title>Genome and CRISPR/Cas9 system of a widespread forest tree (Populus alba) in the world.</title>
        <authorList>
            <person name="Liu Y.J."/>
            <person name="Jiang P.F."/>
            <person name="Han X.M."/>
            <person name="Li X.Y."/>
            <person name="Wang H.M."/>
            <person name="Wang Y.J."/>
            <person name="Wang X.X."/>
            <person name="Zeng Q.Y."/>
        </authorList>
    </citation>
    <scope>NUCLEOTIDE SEQUENCE [LARGE SCALE GENOMIC DNA]</scope>
    <source>
        <strain evidence="2">cv. PAL-ZL1</strain>
    </source>
</reference>
<evidence type="ECO:0000313" key="1">
    <source>
        <dbReference type="EMBL" id="KAL3583336.1"/>
    </source>
</evidence>
<protein>
    <submittedName>
        <fullName evidence="1">Uncharacterized protein</fullName>
    </submittedName>
</protein>
<comment type="caution">
    <text evidence="1">The sequence shown here is derived from an EMBL/GenBank/DDBJ whole genome shotgun (WGS) entry which is preliminary data.</text>
</comment>
<keyword evidence="2" id="KW-1185">Reference proteome</keyword>
<organism evidence="1 2">
    <name type="scientific">Populus alba</name>
    <name type="common">White poplar</name>
    <dbReference type="NCBI Taxonomy" id="43335"/>
    <lineage>
        <taxon>Eukaryota</taxon>
        <taxon>Viridiplantae</taxon>
        <taxon>Streptophyta</taxon>
        <taxon>Embryophyta</taxon>
        <taxon>Tracheophyta</taxon>
        <taxon>Spermatophyta</taxon>
        <taxon>Magnoliopsida</taxon>
        <taxon>eudicotyledons</taxon>
        <taxon>Gunneridae</taxon>
        <taxon>Pentapetalae</taxon>
        <taxon>rosids</taxon>
        <taxon>fabids</taxon>
        <taxon>Malpighiales</taxon>
        <taxon>Salicaceae</taxon>
        <taxon>Saliceae</taxon>
        <taxon>Populus</taxon>
    </lineage>
</organism>
<dbReference type="Proteomes" id="UP000309997">
    <property type="component" value="Unassembled WGS sequence"/>
</dbReference>
<sequence length="373" mass="40319">MSNRKKPTAAKNEEEDPVDQLLQSAQDELLLKLSVDSHMSRVSPDYLLPDLDRRFQALKSRPHTTTIQSSTIISKSRPSKSQDDVDPDDLFARFAALKAPNNTTSSSTVSGPGGFDQGGDGDEEDEVEKIIRWAKDSSRLDHSPPSDEDEDEDDHDDEDEDDHDDSDNDDKGGNVRPSADKQGNNDASPSHQVKGNASHASNTDAKQLNGDASTSHQGKGKAITSLDTNTDEMSSEESDSSGETDTYCSDETDSDESASDSLDESQLKPSDLGDVNPITPPLSTNNHVRTTPLELPMCTTSKQMALPSSSETSSSSQVPPTYLPKMTPSRARPPESSAAHSVGCDDTGFTLVTRRKKKKDTTHRVAPSFLPSS</sequence>
<name>A0ACC4BYM8_POPAL</name>
<dbReference type="EMBL" id="RCHU02000007">
    <property type="protein sequence ID" value="KAL3583336.1"/>
    <property type="molecule type" value="Genomic_DNA"/>
</dbReference>
<gene>
    <name evidence="1" type="ORF">D5086_014397</name>
</gene>
<evidence type="ECO:0000313" key="2">
    <source>
        <dbReference type="Proteomes" id="UP000309997"/>
    </source>
</evidence>
<proteinExistence type="predicted"/>